<dbReference type="InterPro" id="IPR007817">
    <property type="entry name" value="Isocyanide_synthase_DIT1"/>
</dbReference>
<name>A0A9P4IMJ3_9PEZI</name>
<evidence type="ECO:0000313" key="1">
    <source>
        <dbReference type="EMBL" id="KAF2102517.1"/>
    </source>
</evidence>
<dbReference type="EMBL" id="ML978122">
    <property type="protein sequence ID" value="KAF2102517.1"/>
    <property type="molecule type" value="Genomic_DNA"/>
</dbReference>
<accession>A0A9P4IMJ3</accession>
<dbReference type="Proteomes" id="UP000799772">
    <property type="component" value="Unassembled WGS sequence"/>
</dbReference>
<evidence type="ECO:0008006" key="3">
    <source>
        <dbReference type="Google" id="ProtNLM"/>
    </source>
</evidence>
<comment type="caution">
    <text evidence="1">The sequence shown here is derived from an EMBL/GenBank/DDBJ whole genome shotgun (WGS) entry which is preliminary data.</text>
</comment>
<proteinExistence type="predicted"/>
<keyword evidence="2" id="KW-1185">Reference proteome</keyword>
<evidence type="ECO:0000313" key="2">
    <source>
        <dbReference type="Proteomes" id="UP000799772"/>
    </source>
</evidence>
<dbReference type="AlphaFoldDB" id="A0A9P4IMJ3"/>
<dbReference type="Pfam" id="PF05141">
    <property type="entry name" value="DIT1_PvcA"/>
    <property type="match status" value="1"/>
</dbReference>
<protein>
    <recommendedName>
        <fullName evidence="3">Pyoverdine/dityrosine biosynthesis protein</fullName>
    </recommendedName>
</protein>
<sequence length="527" mass="59488">MEALNNGTSVYHDIHTLYCRTYEGELLAAEGRNISYHGHRKTQILEVHDAIRHIVRGLVYCIQENGKGAGAFRNWIFTVFLRGTKLQPFCQTGSDENGEARALSEEIAVIFDARLRNTLSKGDAWHSDGGRAYFVNRVYGYVEKGLPVQFGLPAFPCKSPNPRKVGGMDPDAAECLALDVLRSFIAEITEIYPTGATLWIISDGHVFSDCIGVDDDKVTFYDDRLREIYAERYPSAADQKAIQFKGLKELFFSNDDLRRTFSDEWMQGHDIFHPLQTRLCDDAELSRKLMMAACEIDQDNFRALLKHGDNNTLRTYRGLSRFMLEDIAHPSFAELSSVSQRKKLACKVAGEMIARNQAYSNLLELLFPNFIRLSIHAHPNKGPKFGIRLFSKDRVREIESLDRRHEPKPSYDFQVPTPWHNSILKVEGEKSFYLAKASVAEEAIASGRYQGGWVDGPDGGHFNLREKPGSESMEAHVADLADAGFVGSKSQVPQGLQRCGMGMLVQTVKKVWACTIRWLVWILVSRP</sequence>
<organism evidence="1 2">
    <name type="scientific">Rhizodiscina lignyota</name>
    <dbReference type="NCBI Taxonomy" id="1504668"/>
    <lineage>
        <taxon>Eukaryota</taxon>
        <taxon>Fungi</taxon>
        <taxon>Dikarya</taxon>
        <taxon>Ascomycota</taxon>
        <taxon>Pezizomycotina</taxon>
        <taxon>Dothideomycetes</taxon>
        <taxon>Pleosporomycetidae</taxon>
        <taxon>Aulographales</taxon>
        <taxon>Rhizodiscinaceae</taxon>
        <taxon>Rhizodiscina</taxon>
    </lineage>
</organism>
<reference evidence="1" key="1">
    <citation type="journal article" date="2020" name="Stud. Mycol.">
        <title>101 Dothideomycetes genomes: a test case for predicting lifestyles and emergence of pathogens.</title>
        <authorList>
            <person name="Haridas S."/>
            <person name="Albert R."/>
            <person name="Binder M."/>
            <person name="Bloem J."/>
            <person name="Labutti K."/>
            <person name="Salamov A."/>
            <person name="Andreopoulos B."/>
            <person name="Baker S."/>
            <person name="Barry K."/>
            <person name="Bills G."/>
            <person name="Bluhm B."/>
            <person name="Cannon C."/>
            <person name="Castanera R."/>
            <person name="Culley D."/>
            <person name="Daum C."/>
            <person name="Ezra D."/>
            <person name="Gonzalez J."/>
            <person name="Henrissat B."/>
            <person name="Kuo A."/>
            <person name="Liang C."/>
            <person name="Lipzen A."/>
            <person name="Lutzoni F."/>
            <person name="Magnuson J."/>
            <person name="Mondo S."/>
            <person name="Nolan M."/>
            <person name="Ohm R."/>
            <person name="Pangilinan J."/>
            <person name="Park H.-J."/>
            <person name="Ramirez L."/>
            <person name="Alfaro M."/>
            <person name="Sun H."/>
            <person name="Tritt A."/>
            <person name="Yoshinaga Y."/>
            <person name="Zwiers L.-H."/>
            <person name="Turgeon B."/>
            <person name="Goodwin S."/>
            <person name="Spatafora J."/>
            <person name="Crous P."/>
            <person name="Grigoriev I."/>
        </authorList>
    </citation>
    <scope>NUCLEOTIDE SEQUENCE</scope>
    <source>
        <strain evidence="1">CBS 133067</strain>
    </source>
</reference>
<dbReference type="PANTHER" id="PTHR37285">
    <property type="entry name" value="SPORE WALL MATURATION PROTEIN DIT1"/>
    <property type="match status" value="1"/>
</dbReference>
<dbReference type="PANTHER" id="PTHR37285:SF5">
    <property type="entry name" value="SPORE WALL MATURATION PROTEIN DIT1"/>
    <property type="match status" value="1"/>
</dbReference>
<dbReference type="OrthoDB" id="429813at2759"/>
<gene>
    <name evidence="1" type="ORF">NA57DRAFT_32607</name>
</gene>